<gene>
    <name evidence="1" type="ORF">FNU79_08260</name>
</gene>
<dbReference type="OrthoDB" id="71744at2"/>
<name>A0A553V138_9DEIO</name>
<dbReference type="Proteomes" id="UP000316092">
    <property type="component" value="Unassembled WGS sequence"/>
</dbReference>
<keyword evidence="2" id="KW-1185">Reference proteome</keyword>
<dbReference type="AlphaFoldDB" id="A0A553V138"/>
<dbReference type="EMBL" id="VKDB01000006">
    <property type="protein sequence ID" value="TSA86217.1"/>
    <property type="molecule type" value="Genomic_DNA"/>
</dbReference>
<accession>A0A553V138</accession>
<comment type="caution">
    <text evidence="1">The sequence shown here is derived from an EMBL/GenBank/DDBJ whole genome shotgun (WGS) entry which is preliminary data.</text>
</comment>
<evidence type="ECO:0000313" key="1">
    <source>
        <dbReference type="EMBL" id="TSA86217.1"/>
    </source>
</evidence>
<reference evidence="1 2" key="1">
    <citation type="submission" date="2019-07" db="EMBL/GenBank/DDBJ databases">
        <title>Deinococcus detaillus sp. nov., isolated from humus soil in Antarctica.</title>
        <authorList>
            <person name="Zhang K."/>
        </authorList>
    </citation>
    <scope>NUCLEOTIDE SEQUENCE [LARGE SCALE GENOMIC DNA]</scope>
    <source>
        <strain evidence="1 2">H1</strain>
    </source>
</reference>
<organism evidence="1 2">
    <name type="scientific">Deinococcus detaillensis</name>
    <dbReference type="NCBI Taxonomy" id="2592048"/>
    <lineage>
        <taxon>Bacteria</taxon>
        <taxon>Thermotogati</taxon>
        <taxon>Deinococcota</taxon>
        <taxon>Deinococci</taxon>
        <taxon>Deinococcales</taxon>
        <taxon>Deinococcaceae</taxon>
        <taxon>Deinococcus</taxon>
    </lineage>
</organism>
<protein>
    <submittedName>
        <fullName evidence="1">Uncharacterized protein</fullName>
    </submittedName>
</protein>
<evidence type="ECO:0000313" key="2">
    <source>
        <dbReference type="Proteomes" id="UP000316092"/>
    </source>
</evidence>
<sequence>MLLSACNITVTPAPNGGGSSVTLNAVTSYNSEYTLRTSVKDQNNKTLAAGTNVICDDRNTQLQVGVSWTGGLQRIGISFKGVQTGQTTKQRIFGDRYSSPDYSGNGLATITIGSEVAPLKVSSGLSAQSIIPTPINTTYVRGYTYVQAIGEDQNGNVSNVVESVTAIPVVNCS</sequence>
<proteinExistence type="predicted"/>